<name>A0A137SHC6_9GAMM</name>
<evidence type="ECO:0000313" key="1">
    <source>
        <dbReference type="EMBL" id="KXO11839.1"/>
    </source>
</evidence>
<dbReference type="Proteomes" id="UP000070282">
    <property type="component" value="Unassembled WGS sequence"/>
</dbReference>
<organism evidence="1 2">
    <name type="scientific">Marinobacter excellens LAMA 842</name>
    <dbReference type="NCBI Taxonomy" id="1306954"/>
    <lineage>
        <taxon>Bacteria</taxon>
        <taxon>Pseudomonadati</taxon>
        <taxon>Pseudomonadota</taxon>
        <taxon>Gammaproteobacteria</taxon>
        <taxon>Pseudomonadales</taxon>
        <taxon>Marinobacteraceae</taxon>
        <taxon>Marinobacter</taxon>
    </lineage>
</organism>
<dbReference type="EMBL" id="LOCO01000002">
    <property type="protein sequence ID" value="KXO11839.1"/>
    <property type="molecule type" value="Genomic_DNA"/>
</dbReference>
<keyword evidence="2" id="KW-1185">Reference proteome</keyword>
<dbReference type="PATRIC" id="fig|1306954.6.peg.1665"/>
<accession>A0A137SHC6</accession>
<sequence>MAYEIFGKVPRKPELQLWVTADRFIGSKEAPIIVRGATGREGFSKPLRAMDGPKRAHMDVLVGGF</sequence>
<dbReference type="AlphaFoldDB" id="A0A137SHC6"/>
<evidence type="ECO:0000313" key="2">
    <source>
        <dbReference type="Proteomes" id="UP000070282"/>
    </source>
</evidence>
<gene>
    <name evidence="1" type="ORF">J122_715</name>
</gene>
<protein>
    <submittedName>
        <fullName evidence="1">Uncharacterized protein</fullName>
    </submittedName>
</protein>
<comment type="caution">
    <text evidence="1">The sequence shown here is derived from an EMBL/GenBank/DDBJ whole genome shotgun (WGS) entry which is preliminary data.</text>
</comment>
<proteinExistence type="predicted"/>
<reference evidence="2" key="1">
    <citation type="submission" date="2015-12" db="EMBL/GenBank/DDBJ databases">
        <authorList>
            <person name="Lima A."/>
            <person name="Farahani Zayas N."/>
            <person name="Castro Da Silva M.A."/>
            <person name="Cabral A."/>
            <person name="Pessatti M.L."/>
        </authorList>
    </citation>
    <scope>NUCLEOTIDE SEQUENCE [LARGE SCALE GENOMIC DNA]</scope>
    <source>
        <strain evidence="2">LAMA 842</strain>
    </source>
</reference>